<comment type="catalytic activity">
    <reaction evidence="10">
        <text>nitric oxide + Fe(III)-[cytochrome c] + H2O = Fe(II)-[cytochrome c] + nitrite + 2 H(+)</text>
        <dbReference type="Rhea" id="RHEA:15233"/>
        <dbReference type="Rhea" id="RHEA-COMP:10350"/>
        <dbReference type="Rhea" id="RHEA-COMP:14399"/>
        <dbReference type="ChEBI" id="CHEBI:15377"/>
        <dbReference type="ChEBI" id="CHEBI:15378"/>
        <dbReference type="ChEBI" id="CHEBI:16301"/>
        <dbReference type="ChEBI" id="CHEBI:16480"/>
        <dbReference type="ChEBI" id="CHEBI:29033"/>
        <dbReference type="ChEBI" id="CHEBI:29034"/>
        <dbReference type="EC" id="1.7.2.1"/>
    </reaction>
</comment>
<dbReference type="OrthoDB" id="2121828at2759"/>
<evidence type="ECO:0000256" key="1">
    <source>
        <dbReference type="ARBA" id="ARBA00001960"/>
    </source>
</evidence>
<evidence type="ECO:0000256" key="3">
    <source>
        <dbReference type="ARBA" id="ARBA00011233"/>
    </source>
</evidence>
<dbReference type="InterPro" id="IPR045087">
    <property type="entry name" value="Cu-oxidase_fam"/>
</dbReference>
<sequence>MLHFTGRVGAGGASTALRFGQSLPASTVVVHWRREGDIQYMYMYKLTGRIVTSNSQRAGEPLTALTALATTLAELYFAFVVSSRAGQLTSTRHYLASGCRVTGSRQLTSLCRTPVRWQTRHSPSLRGYSTESSQTPTKRSTQLGVAAAVAISIGLGLIVYKRPAKVAHADSKGDYPVHIKNIVDASEPVGKSLNLSNLPVEEAQLISAPNVPPPITRDHPVLLKVPLTTTTKIKQLTSTYKYEQWTFNNQVPGPFIRARVGDVIELSLTNTDVTGNPHNIDCHAFTGPGGGAALTTAEENQSKTGRFKLLYPGLFIYHCAAAPVPVHIANGMYGLIYVQPEEDPLPKVDKEYYVMQSEFYHEPPEIEENGKRSSLVEFSYPNALREDPDVIVFNGSETALTMDHPLKATAGETIRVFFGNAGPNLTSSPHIIGSTFHKLYRDGDVLTPPAQNVQTTTVPPGGATIFDMNTVVPGTYTLVDHAIFRLDKGCVGFINVTGKPRPDIYQSNEHAEPCVGCKLHP</sequence>
<feature type="binding site" description="type 1 copper site" evidence="11">
    <location>
        <position position="318"/>
    </location>
    <ligand>
        <name>Cu cation</name>
        <dbReference type="ChEBI" id="CHEBI:23378"/>
        <label>1</label>
    </ligand>
</feature>
<evidence type="ECO:0000256" key="4">
    <source>
        <dbReference type="ARBA" id="ARBA00011882"/>
    </source>
</evidence>
<dbReference type="VEuPathDB" id="FungiDB:BDBG_00060"/>
<dbReference type="PANTHER" id="PTHR11709:SF394">
    <property type="entry name" value="FI03373P-RELATED"/>
    <property type="match status" value="1"/>
</dbReference>
<reference evidence="14" key="1">
    <citation type="journal article" date="2015" name="PLoS Genet.">
        <title>The dynamic genome and transcriptome of the human fungal pathogen Blastomyces and close relative Emmonsia.</title>
        <authorList>
            <person name="Munoz J.F."/>
            <person name="Gauthier G.M."/>
            <person name="Desjardins C.A."/>
            <person name="Gallo J.E."/>
            <person name="Holder J."/>
            <person name="Sullivan T.D."/>
            <person name="Marty A.J."/>
            <person name="Carmen J.C."/>
            <person name="Chen Z."/>
            <person name="Ding L."/>
            <person name="Gujja S."/>
            <person name="Magrini V."/>
            <person name="Misas E."/>
            <person name="Mitreva M."/>
            <person name="Priest M."/>
            <person name="Saif S."/>
            <person name="Whiston E.A."/>
            <person name="Young S."/>
            <person name="Zeng Q."/>
            <person name="Goldman W.E."/>
            <person name="Mardis E.R."/>
            <person name="Taylor J.W."/>
            <person name="McEwen J.G."/>
            <person name="Clay O.K."/>
            <person name="Klein B.S."/>
            <person name="Cuomo C.A."/>
        </authorList>
    </citation>
    <scope>NUCLEOTIDE SEQUENCE [LARGE SCALE GENOMIC DNA]</scope>
    <source>
        <strain evidence="14">SLH14081</strain>
    </source>
</reference>
<dbReference type="InterPro" id="IPR008972">
    <property type="entry name" value="Cupredoxin"/>
</dbReference>
<name>A0A179U5P4_BLAGS</name>
<evidence type="ECO:0000256" key="9">
    <source>
        <dbReference type="ARBA" id="ARBA00023008"/>
    </source>
</evidence>
<evidence type="ECO:0000256" key="8">
    <source>
        <dbReference type="ARBA" id="ARBA00023002"/>
    </source>
</evidence>
<dbReference type="InterPro" id="IPR001287">
    <property type="entry name" value="NO2-reductase_Cu"/>
</dbReference>
<feature type="binding site" description="type 1 copper site" evidence="11">
    <location>
        <position position="481"/>
    </location>
    <ligand>
        <name>Cu cation</name>
        <dbReference type="ChEBI" id="CHEBI:23378"/>
        <label>1</label>
    </ligand>
</feature>
<evidence type="ECO:0000313" key="14">
    <source>
        <dbReference type="Proteomes" id="UP000002038"/>
    </source>
</evidence>
<dbReference type="GO" id="GO:0005507">
    <property type="term" value="F:copper ion binding"/>
    <property type="evidence" value="ECO:0007669"/>
    <property type="project" value="InterPro"/>
</dbReference>
<protein>
    <recommendedName>
        <fullName evidence="5">Copper-containing nitrite reductase</fullName>
        <ecNumber evidence="4">1.7.2.1</ecNumber>
    </recommendedName>
</protein>
<proteinExistence type="inferred from homology"/>
<evidence type="ECO:0000256" key="2">
    <source>
        <dbReference type="ARBA" id="ARBA00010609"/>
    </source>
</evidence>
<evidence type="ECO:0000313" key="13">
    <source>
        <dbReference type="EMBL" id="OAT03325.1"/>
    </source>
</evidence>
<dbReference type="KEGG" id="bgh:BDBG_00060"/>
<dbReference type="Gene3D" id="2.60.40.420">
    <property type="entry name" value="Cupredoxins - blue copper proteins"/>
    <property type="match status" value="2"/>
</dbReference>
<keyword evidence="6 11" id="KW-0479">Metal-binding</keyword>
<evidence type="ECO:0000256" key="5">
    <source>
        <dbReference type="ARBA" id="ARBA00017290"/>
    </source>
</evidence>
<comment type="cofactor">
    <cofactor evidence="11">
        <name>Cu(2+)</name>
        <dbReference type="ChEBI" id="CHEBI:29036"/>
    </cofactor>
</comment>
<dbReference type="Proteomes" id="UP000002038">
    <property type="component" value="Unassembled WGS sequence"/>
</dbReference>
<comment type="similarity">
    <text evidence="2">Belongs to the multicopper oxidase family.</text>
</comment>
<feature type="binding site" description="type 1 copper site" evidence="11">
    <location>
        <position position="283"/>
    </location>
    <ligand>
        <name>Cu cation</name>
        <dbReference type="ChEBI" id="CHEBI:23378"/>
        <label>1</label>
    </ligand>
</feature>
<evidence type="ECO:0000256" key="11">
    <source>
        <dbReference type="PIRSR" id="PIRSR601287-1"/>
    </source>
</evidence>
<dbReference type="CDD" id="cd11020">
    <property type="entry name" value="CuRO_1_CuNIR"/>
    <property type="match status" value="1"/>
</dbReference>
<dbReference type="AlphaFoldDB" id="A0A179U5P4"/>
<dbReference type="EMBL" id="GG657448">
    <property type="protein sequence ID" value="OAT03325.1"/>
    <property type="molecule type" value="Genomic_DNA"/>
</dbReference>
<feature type="binding site" description="type 1 copper site" evidence="11">
    <location>
        <position position="327"/>
    </location>
    <ligand>
        <name>Cu cation</name>
        <dbReference type="ChEBI" id="CHEBI:23378"/>
        <label>1</label>
    </ligand>
</feature>
<feature type="domain" description="Plastocyanin-like" evidence="12">
    <location>
        <begin position="240"/>
        <end position="342"/>
    </location>
</feature>
<keyword evidence="8" id="KW-0560">Oxidoreductase</keyword>
<accession>A0A179U5P4</accession>
<dbReference type="CDD" id="cd04208">
    <property type="entry name" value="CuRO_2_CuNIR"/>
    <property type="match status" value="1"/>
</dbReference>
<dbReference type="Pfam" id="PF07732">
    <property type="entry name" value="Cu-oxidase_3"/>
    <property type="match status" value="1"/>
</dbReference>
<dbReference type="PRINTS" id="PR00695">
    <property type="entry name" value="CUNO2RDTASE"/>
</dbReference>
<keyword evidence="14" id="KW-1185">Reference proteome</keyword>
<gene>
    <name evidence="13" type="ORF">BDBG_00060</name>
</gene>
<evidence type="ECO:0000256" key="6">
    <source>
        <dbReference type="ARBA" id="ARBA00022723"/>
    </source>
</evidence>
<evidence type="ECO:0000256" key="10">
    <source>
        <dbReference type="ARBA" id="ARBA00049340"/>
    </source>
</evidence>
<feature type="binding site" description="type 1 copper site" evidence="11">
    <location>
        <position position="278"/>
    </location>
    <ligand>
        <name>Cu cation</name>
        <dbReference type="ChEBI" id="CHEBI:23378"/>
        <label>1</label>
    </ligand>
</feature>
<organism evidence="13 14">
    <name type="scientific">Blastomyces gilchristii (strain SLH14081)</name>
    <name type="common">Blastomyces dermatitidis</name>
    <dbReference type="NCBI Taxonomy" id="559298"/>
    <lineage>
        <taxon>Eukaryota</taxon>
        <taxon>Fungi</taxon>
        <taxon>Dikarya</taxon>
        <taxon>Ascomycota</taxon>
        <taxon>Pezizomycotina</taxon>
        <taxon>Eurotiomycetes</taxon>
        <taxon>Eurotiomycetidae</taxon>
        <taxon>Onygenales</taxon>
        <taxon>Ajellomycetaceae</taxon>
        <taxon>Blastomyces</taxon>
    </lineage>
</organism>
<comment type="subunit">
    <text evidence="3">Homotrimer.</text>
</comment>
<dbReference type="InterPro" id="IPR011707">
    <property type="entry name" value="Cu-oxidase-like_N"/>
</dbReference>
<evidence type="ECO:0000256" key="7">
    <source>
        <dbReference type="ARBA" id="ARBA00022737"/>
    </source>
</evidence>
<evidence type="ECO:0000259" key="12">
    <source>
        <dbReference type="Pfam" id="PF07732"/>
    </source>
</evidence>
<dbReference type="PANTHER" id="PTHR11709">
    <property type="entry name" value="MULTI-COPPER OXIDASE"/>
    <property type="match status" value="1"/>
</dbReference>
<comment type="cofactor">
    <cofactor evidence="1 11">
        <name>Cu(+)</name>
        <dbReference type="ChEBI" id="CHEBI:49552"/>
    </cofactor>
</comment>
<dbReference type="SUPFAM" id="SSF49503">
    <property type="entry name" value="Cupredoxins"/>
    <property type="match status" value="2"/>
</dbReference>
<feature type="binding site" description="type 1 copper site" evidence="11">
    <location>
        <position position="319"/>
    </location>
    <ligand>
        <name>Cu cation</name>
        <dbReference type="ChEBI" id="CHEBI:23378"/>
        <label>1</label>
    </ligand>
</feature>
<dbReference type="STRING" id="559298.A0A179U5P4"/>
<keyword evidence="7" id="KW-0677">Repeat</keyword>
<dbReference type="RefSeq" id="XP_002628814.2">
    <property type="nucleotide sequence ID" value="XM_002628768.2"/>
</dbReference>
<dbReference type="FunFam" id="2.60.40.420:FF:000093">
    <property type="entry name" value="Copper-containing nitrite reductase"/>
    <property type="match status" value="1"/>
</dbReference>
<dbReference type="GO" id="GO:0050421">
    <property type="term" value="F:nitrite reductase (NO-forming) activity"/>
    <property type="evidence" value="ECO:0007669"/>
    <property type="project" value="UniProtKB-EC"/>
</dbReference>
<keyword evidence="9 11" id="KW-0186">Copper</keyword>
<feature type="binding site" description="type 1 copper site" evidence="11">
    <location>
        <position position="332"/>
    </location>
    <ligand>
        <name>Cu cation</name>
        <dbReference type="ChEBI" id="CHEBI:23378"/>
        <label>1</label>
    </ligand>
</feature>
<dbReference type="GeneID" id="8507875"/>
<dbReference type="EC" id="1.7.2.1" evidence="4"/>